<protein>
    <recommendedName>
        <fullName evidence="3">IDEAL domain-containing protein</fullName>
    </recommendedName>
</protein>
<name>A0ABY5I737_9FIRM</name>
<evidence type="ECO:0000313" key="2">
    <source>
        <dbReference type="Proteomes" id="UP001060112"/>
    </source>
</evidence>
<evidence type="ECO:0000313" key="1">
    <source>
        <dbReference type="EMBL" id="UTY39853.1"/>
    </source>
</evidence>
<organism evidence="1 2">
    <name type="scientific">Allocoprobacillus halotolerans</name>
    <dbReference type="NCBI Taxonomy" id="2944914"/>
    <lineage>
        <taxon>Bacteria</taxon>
        <taxon>Bacillati</taxon>
        <taxon>Bacillota</taxon>
        <taxon>Erysipelotrichia</taxon>
        <taxon>Erysipelotrichales</taxon>
        <taxon>Erysipelotrichaceae</taxon>
        <taxon>Allocoprobacillus</taxon>
    </lineage>
</organism>
<evidence type="ECO:0008006" key="3">
    <source>
        <dbReference type="Google" id="ProtNLM"/>
    </source>
</evidence>
<keyword evidence="2" id="KW-1185">Reference proteome</keyword>
<dbReference type="Proteomes" id="UP001060112">
    <property type="component" value="Chromosome"/>
</dbReference>
<gene>
    <name evidence="1" type="ORF">NMU03_03330</name>
</gene>
<dbReference type="EMBL" id="CP101620">
    <property type="protein sequence ID" value="UTY39853.1"/>
    <property type="molecule type" value="Genomic_DNA"/>
</dbReference>
<reference evidence="1" key="1">
    <citation type="submission" date="2022-07" db="EMBL/GenBank/DDBJ databases">
        <title>Faecal culturing of patients with breast cancer.</title>
        <authorList>
            <person name="Teng N.M.Y."/>
            <person name="Kiu R."/>
            <person name="Evans R."/>
            <person name="Baker D.J."/>
            <person name="Zenner C."/>
            <person name="Robinson S.D."/>
            <person name="Hall L.J."/>
        </authorList>
    </citation>
    <scope>NUCLEOTIDE SEQUENCE</scope>
    <source>
        <strain evidence="1">LH1062</strain>
    </source>
</reference>
<dbReference type="RefSeq" id="WP_290141291.1">
    <property type="nucleotide sequence ID" value="NZ_CP101620.1"/>
</dbReference>
<accession>A0ABY5I737</accession>
<sequence>MGLFKKKKVSIDYDAVFKEQYKSVNQLTNQALQELDYVIKESLYEVIVEKYNELIGLIDQGAHYDKEHFEALRANAQKELQSIRQINEMNS</sequence>
<proteinExistence type="predicted"/>